<dbReference type="AlphaFoldDB" id="A0AAJ0BCE3"/>
<organism evidence="2 3">
    <name type="scientific">Echria macrotheca</name>
    <dbReference type="NCBI Taxonomy" id="438768"/>
    <lineage>
        <taxon>Eukaryota</taxon>
        <taxon>Fungi</taxon>
        <taxon>Dikarya</taxon>
        <taxon>Ascomycota</taxon>
        <taxon>Pezizomycotina</taxon>
        <taxon>Sordariomycetes</taxon>
        <taxon>Sordariomycetidae</taxon>
        <taxon>Sordariales</taxon>
        <taxon>Schizotheciaceae</taxon>
        <taxon>Echria</taxon>
    </lineage>
</organism>
<feature type="region of interest" description="Disordered" evidence="1">
    <location>
        <begin position="261"/>
        <end position="355"/>
    </location>
</feature>
<feature type="region of interest" description="Disordered" evidence="1">
    <location>
        <begin position="56"/>
        <end position="78"/>
    </location>
</feature>
<evidence type="ECO:0000313" key="2">
    <source>
        <dbReference type="EMBL" id="KAK1755686.1"/>
    </source>
</evidence>
<gene>
    <name evidence="2" type="ORF">QBC47DRAFT_445969</name>
</gene>
<protein>
    <submittedName>
        <fullName evidence="2">Uncharacterized protein</fullName>
    </submittedName>
</protein>
<dbReference type="Proteomes" id="UP001239445">
    <property type="component" value="Unassembled WGS sequence"/>
</dbReference>
<name>A0AAJ0BCE3_9PEZI</name>
<feature type="region of interest" description="Disordered" evidence="1">
    <location>
        <begin position="1"/>
        <end position="26"/>
    </location>
</feature>
<reference evidence="2" key="1">
    <citation type="submission" date="2023-06" db="EMBL/GenBank/DDBJ databases">
        <title>Genome-scale phylogeny and comparative genomics of the fungal order Sordariales.</title>
        <authorList>
            <consortium name="Lawrence Berkeley National Laboratory"/>
            <person name="Hensen N."/>
            <person name="Bonometti L."/>
            <person name="Westerberg I."/>
            <person name="Brannstrom I.O."/>
            <person name="Guillou S."/>
            <person name="Cros-Aarteil S."/>
            <person name="Calhoun S."/>
            <person name="Haridas S."/>
            <person name="Kuo A."/>
            <person name="Mondo S."/>
            <person name="Pangilinan J."/>
            <person name="Riley R."/>
            <person name="Labutti K."/>
            <person name="Andreopoulos B."/>
            <person name="Lipzen A."/>
            <person name="Chen C."/>
            <person name="Yanf M."/>
            <person name="Daum C."/>
            <person name="Ng V."/>
            <person name="Clum A."/>
            <person name="Steindorff A."/>
            <person name="Ohm R."/>
            <person name="Martin F."/>
            <person name="Silar P."/>
            <person name="Natvig D."/>
            <person name="Lalanne C."/>
            <person name="Gautier V."/>
            <person name="Ament-Velasquez S.L."/>
            <person name="Kruys A."/>
            <person name="Hutchinson M.I."/>
            <person name="Powell A.J."/>
            <person name="Barry K."/>
            <person name="Miller A.N."/>
            <person name="Grigoriev I.V."/>
            <person name="Debuchy R."/>
            <person name="Gladieux P."/>
            <person name="Thoren M.H."/>
            <person name="Johannesson H."/>
        </authorList>
    </citation>
    <scope>NUCLEOTIDE SEQUENCE</scope>
    <source>
        <strain evidence="2">PSN4</strain>
    </source>
</reference>
<feature type="region of interest" description="Disordered" evidence="1">
    <location>
        <begin position="169"/>
        <end position="214"/>
    </location>
</feature>
<accession>A0AAJ0BCE3</accession>
<dbReference type="EMBL" id="MU839833">
    <property type="protein sequence ID" value="KAK1755686.1"/>
    <property type="molecule type" value="Genomic_DNA"/>
</dbReference>
<feature type="region of interest" description="Disordered" evidence="1">
    <location>
        <begin position="470"/>
        <end position="524"/>
    </location>
</feature>
<comment type="caution">
    <text evidence="2">The sequence shown here is derived from an EMBL/GenBank/DDBJ whole genome shotgun (WGS) entry which is preliminary data.</text>
</comment>
<feature type="compositionally biased region" description="Polar residues" evidence="1">
    <location>
        <begin position="489"/>
        <end position="498"/>
    </location>
</feature>
<evidence type="ECO:0000313" key="3">
    <source>
        <dbReference type="Proteomes" id="UP001239445"/>
    </source>
</evidence>
<proteinExistence type="predicted"/>
<keyword evidence="3" id="KW-1185">Reference proteome</keyword>
<feature type="compositionally biased region" description="Low complexity" evidence="1">
    <location>
        <begin position="265"/>
        <end position="278"/>
    </location>
</feature>
<feature type="compositionally biased region" description="Polar residues" evidence="1">
    <location>
        <begin position="330"/>
        <end position="345"/>
    </location>
</feature>
<evidence type="ECO:0000256" key="1">
    <source>
        <dbReference type="SAM" id="MobiDB-lite"/>
    </source>
</evidence>
<sequence length="524" mass="57225">MIQAKPKPTTLDNFPSLKMEKENFRQPWDRKSTGKVEEILGSRAAVKIGEEKRGLRMVGSKGGNERTPQAQAGKMQDASPCPGFLAGFSTILWGHREFCMAHPRPEGSDSSSGRVELGVKGARQSSASRLVNPWALRFPHTPGIRHRPTARELQSKLRDLFHATPRALRSTDPSKMQPKALKRNGVNIGPSTPYKLESTSQLPATAPRKAVALSRHSLGKPVRLLPALAPMDEPSSGTPESSIPETTKEAVLFIDPRLLENPTVGQQGSSTQHSGQSQCRSPASEINPPPEVGEYDNQTQDRGGEPPAFLHPAIDNKNGDLTQLGELPTMSPNNTQAWASESVSRASDAAESGQQQTQYKIESFSLRTKKTIAFTGEPVRDVEHSFACPTLLDDLGMEAHEVPPDVKKHIICTLGRVYSQRYVGIYFSMPEFGISHGGPIYVLQHPRPAGSPRLYLGKAFMNEYFSPTRRQRLDGGKTTEASSSASAQGGPSQETSKNGGKRRRDSPDEDGDDTGRPRKLSRTT</sequence>